<gene>
    <name evidence="13" type="primary">LOC115620248</name>
</gene>
<dbReference type="FunFam" id="3.30.1640.30:FF:000001">
    <property type="entry name" value="Serine protease 7"/>
    <property type="match status" value="1"/>
</dbReference>
<evidence type="ECO:0000256" key="10">
    <source>
        <dbReference type="SAM" id="SignalP"/>
    </source>
</evidence>
<evidence type="ECO:0000256" key="5">
    <source>
        <dbReference type="ARBA" id="ARBA00022837"/>
    </source>
</evidence>
<dbReference type="GO" id="GO:0006508">
    <property type="term" value="P:proteolysis"/>
    <property type="evidence" value="ECO:0007669"/>
    <property type="project" value="UniProtKB-KW"/>
</dbReference>
<dbReference type="InterPro" id="IPR038565">
    <property type="entry name" value="CLIP_sf"/>
</dbReference>
<keyword evidence="12" id="KW-1185">Reference proteome</keyword>
<keyword evidence="6" id="KW-0865">Zymogen</keyword>
<protein>
    <submittedName>
        <fullName evidence="13">Uncharacterized protein LOC115620248</fullName>
    </submittedName>
</protein>
<feature type="signal peptide" evidence="10">
    <location>
        <begin position="1"/>
        <end position="19"/>
    </location>
</feature>
<dbReference type="Gene3D" id="3.30.1640.30">
    <property type="match status" value="1"/>
</dbReference>
<dbReference type="GeneID" id="115620248"/>
<evidence type="ECO:0000256" key="1">
    <source>
        <dbReference type="ARBA" id="ARBA00022670"/>
    </source>
</evidence>
<dbReference type="Pfam" id="PF12032">
    <property type="entry name" value="CLIP"/>
    <property type="match status" value="1"/>
</dbReference>
<accession>A0A6J2T301</accession>
<evidence type="ECO:0000256" key="7">
    <source>
        <dbReference type="ARBA" id="ARBA00023157"/>
    </source>
</evidence>
<proteinExistence type="predicted"/>
<evidence type="ECO:0000313" key="13">
    <source>
        <dbReference type="RefSeq" id="XP_030369257.1"/>
    </source>
</evidence>
<dbReference type="RefSeq" id="XP_030369257.1">
    <property type="nucleotide sequence ID" value="XM_030513397.1"/>
</dbReference>
<keyword evidence="3" id="KW-0378">Hydrolase</keyword>
<dbReference type="InterPro" id="IPR022700">
    <property type="entry name" value="CLIP"/>
</dbReference>
<dbReference type="GO" id="GO:0008236">
    <property type="term" value="F:serine-type peptidase activity"/>
    <property type="evidence" value="ECO:0007669"/>
    <property type="project" value="UniProtKB-KW"/>
</dbReference>
<evidence type="ECO:0000256" key="6">
    <source>
        <dbReference type="ARBA" id="ARBA00023145"/>
    </source>
</evidence>
<keyword evidence="8" id="KW-0325">Glycoprotein</keyword>
<sequence length="154" mass="17223">MKAFVCILICLLSANYATAQYARCVNPNQRAGLCVHINDCQTLYSVLKQPNLSSSVKEFIKASGCGMGRDNRPFVCCTQDTGYTRSRRLTPFFNDYEDINAGNNNDFYWEAPAPAPTQPTRSLFFPQDDFGTRNFNNFDEEPQVQPPGRSTGGV</sequence>
<feature type="region of interest" description="Disordered" evidence="9">
    <location>
        <begin position="134"/>
        <end position="154"/>
    </location>
</feature>
<feature type="chain" id="PRO_5034087449" evidence="10">
    <location>
        <begin position="20"/>
        <end position="154"/>
    </location>
</feature>
<name>A0A6J2T301_DROLE</name>
<keyword evidence="1" id="KW-0645">Protease</keyword>
<evidence type="ECO:0000256" key="4">
    <source>
        <dbReference type="ARBA" id="ARBA00022825"/>
    </source>
</evidence>
<organism evidence="12 13">
    <name type="scientific">Drosophila lebanonensis</name>
    <name type="common">Fruit fly</name>
    <name type="synonym">Scaptodrosophila lebanonensis</name>
    <dbReference type="NCBI Taxonomy" id="7225"/>
    <lineage>
        <taxon>Eukaryota</taxon>
        <taxon>Metazoa</taxon>
        <taxon>Ecdysozoa</taxon>
        <taxon>Arthropoda</taxon>
        <taxon>Hexapoda</taxon>
        <taxon>Insecta</taxon>
        <taxon>Pterygota</taxon>
        <taxon>Neoptera</taxon>
        <taxon>Endopterygota</taxon>
        <taxon>Diptera</taxon>
        <taxon>Brachycera</taxon>
        <taxon>Muscomorpha</taxon>
        <taxon>Ephydroidea</taxon>
        <taxon>Drosophilidae</taxon>
        <taxon>Scaptodrosophila</taxon>
    </lineage>
</organism>
<keyword evidence="2 10" id="KW-0732">Signal</keyword>
<dbReference type="Proteomes" id="UP000504634">
    <property type="component" value="Unplaced"/>
</dbReference>
<feature type="domain" description="Clip" evidence="11">
    <location>
        <begin position="23"/>
        <end position="77"/>
    </location>
</feature>
<reference evidence="13" key="1">
    <citation type="submission" date="2025-08" db="UniProtKB">
        <authorList>
            <consortium name="RefSeq"/>
        </authorList>
    </citation>
    <scope>IDENTIFICATION</scope>
    <source>
        <strain evidence="13">11010-0011.00</strain>
        <tissue evidence="13">Whole body</tissue>
    </source>
</reference>
<dbReference type="AlphaFoldDB" id="A0A6J2T301"/>
<evidence type="ECO:0000256" key="8">
    <source>
        <dbReference type="ARBA" id="ARBA00023180"/>
    </source>
</evidence>
<dbReference type="PROSITE" id="PS51888">
    <property type="entry name" value="CLIP"/>
    <property type="match status" value="1"/>
</dbReference>
<evidence type="ECO:0000256" key="2">
    <source>
        <dbReference type="ARBA" id="ARBA00022729"/>
    </source>
</evidence>
<evidence type="ECO:0000256" key="3">
    <source>
        <dbReference type="ARBA" id="ARBA00022801"/>
    </source>
</evidence>
<evidence type="ECO:0000259" key="11">
    <source>
        <dbReference type="PROSITE" id="PS51888"/>
    </source>
</evidence>
<evidence type="ECO:0000313" key="12">
    <source>
        <dbReference type="Proteomes" id="UP000504634"/>
    </source>
</evidence>
<keyword evidence="5" id="KW-0106">Calcium</keyword>
<keyword evidence="4" id="KW-0720">Serine protease</keyword>
<dbReference type="SMART" id="SM00680">
    <property type="entry name" value="CLIP"/>
    <property type="match status" value="1"/>
</dbReference>
<evidence type="ECO:0000256" key="9">
    <source>
        <dbReference type="SAM" id="MobiDB-lite"/>
    </source>
</evidence>
<keyword evidence="7" id="KW-1015">Disulfide bond</keyword>